<dbReference type="InterPro" id="IPR013221">
    <property type="entry name" value="Mur_ligase_cen"/>
</dbReference>
<keyword evidence="2" id="KW-0547">Nucleotide-binding</keyword>
<evidence type="ECO:0000313" key="6">
    <source>
        <dbReference type="EMBL" id="MWV69679.1"/>
    </source>
</evidence>
<dbReference type="STRING" id="1548018.LS64_12015"/>
<keyword evidence="8" id="KW-1185">Reference proteome</keyword>
<protein>
    <submittedName>
        <fullName evidence="7">UDP-N-acetylmuramoyl-tripeptide--D-alanyl-D-alanine ligase</fullName>
    </submittedName>
</protein>
<evidence type="ECO:0000313" key="7">
    <source>
        <dbReference type="EMBL" id="TLD95527.1"/>
    </source>
</evidence>
<keyword evidence="3" id="KW-0067">ATP-binding</keyword>
<comment type="caution">
    <text evidence="7">The sequence shown here is derived from an EMBL/GenBank/DDBJ whole genome shotgun (WGS) entry which is preliminary data.</text>
</comment>
<sequence length="510" mass="57658">MQTLQIILNIFNFAVLALLLAYYLITNLQWYNYSLGRVLFKHHKQKWHFFYFLLPIIVTLLLLVTLPIKYSAIAVSIGLCAIYIPAFILWIKGLDKKLVFTGRVKRYFLLIIIFISLSSLSYYFYNDLDSKVSLVLCFFLYIFSIFLSVFLSHIIESILFQGYKNRAKRKIESLENLVIIAITGSFGKTSMKNFVAEILSEKYRVYRTQKSVNTLKGLVADINANVSGNIDIYVAEAGARARGDIDSIARLLNPQYAVIGKVGSAHIEYFKTKENTLKTKLELLDSKRLIKAFMHKDNEIKKDYISQDFRENISKIITYPPPDSIKNIESTLSFTKFSMLLDSKWVDFETKILGRFNVDNIAVAALLGFYLGLDSKSLQRAVASLKPVEHRLQRIDAGGKIILDDSFNGNLDGMLEALRLASLHNGRKVIITPGLIECDEASNIALAKRINEVFDLAIITGSLNAALLDSKISKPQKIIMKDKGEMQEILAAHLKSGDLVLFANDAPSFI</sequence>
<dbReference type="GO" id="GO:0016881">
    <property type="term" value="F:acid-amino acid ligase activity"/>
    <property type="evidence" value="ECO:0007669"/>
    <property type="project" value="InterPro"/>
</dbReference>
<proteinExistence type="predicted"/>
<keyword evidence="4" id="KW-1133">Transmembrane helix</keyword>
<reference evidence="7 8" key="2">
    <citation type="journal article" date="2016" name="Infect. Immun.">
        <title>Helicobacter saguini, a Novel Helicobacter Isolated from Cotton-Top Tamarins with Ulcerative Colitis, Has Proinflammatory Properties and Induces Typhlocolitis and Dysplasia in Gnotobiotic IL-10-/- Mice.</title>
        <authorList>
            <person name="Shen Z."/>
            <person name="Mannion A."/>
            <person name="Whary M.T."/>
            <person name="Muthupalani S."/>
            <person name="Sheh A."/>
            <person name="Feng Y."/>
            <person name="Gong G."/>
            <person name="Vandamme P."/>
            <person name="Holcombe H.R."/>
            <person name="Paster B.J."/>
            <person name="Fox J.G."/>
        </authorList>
    </citation>
    <scope>NUCLEOTIDE SEQUENCE [LARGE SCALE GENOMIC DNA]</scope>
    <source>
        <strain evidence="7 8">MIT 97-6194</strain>
    </source>
</reference>
<keyword evidence="4" id="KW-0472">Membrane</keyword>
<dbReference type="InterPro" id="IPR051046">
    <property type="entry name" value="MurCDEF_CellWall_CoF430Synth"/>
</dbReference>
<reference evidence="7 8" key="1">
    <citation type="journal article" date="2014" name="Genome Announc.">
        <title>Draft genome sequences of eight enterohepatic helicobacter species isolated from both laboratory and wild rodents.</title>
        <authorList>
            <person name="Sheh A."/>
            <person name="Shen Z."/>
            <person name="Fox J.G."/>
        </authorList>
    </citation>
    <scope>NUCLEOTIDE SEQUENCE [LARGE SCALE GENOMIC DNA]</scope>
    <source>
        <strain evidence="7 8">MIT 97-6194</strain>
    </source>
</reference>
<reference evidence="7" key="3">
    <citation type="submission" date="2018-04" db="EMBL/GenBank/DDBJ databases">
        <authorList>
            <person name="Sheh A."/>
            <person name="Shen Z."/>
            <person name="Mannion A.J."/>
            <person name="Fox J.G."/>
        </authorList>
    </citation>
    <scope>NUCLEOTIDE SEQUENCE</scope>
    <source>
        <strain evidence="7">MIT 97-6194</strain>
    </source>
</reference>
<evidence type="ECO:0000256" key="2">
    <source>
        <dbReference type="ARBA" id="ARBA00022741"/>
    </source>
</evidence>
<dbReference type="RefSeq" id="WP_034573319.1">
    <property type="nucleotide sequence ID" value="NZ_JRMP02000002.1"/>
</dbReference>
<dbReference type="InterPro" id="IPR036615">
    <property type="entry name" value="Mur_ligase_C_dom_sf"/>
</dbReference>
<dbReference type="PANTHER" id="PTHR43024">
    <property type="entry name" value="UDP-N-ACETYLMURAMOYL-TRIPEPTIDE--D-ALANYL-D-ALANINE LIGASE"/>
    <property type="match status" value="1"/>
</dbReference>
<keyword evidence="4" id="KW-0812">Transmembrane</keyword>
<feature type="transmembrane region" description="Helical" evidence="4">
    <location>
        <begin position="131"/>
        <end position="160"/>
    </location>
</feature>
<dbReference type="InterPro" id="IPR036565">
    <property type="entry name" value="Mur-like_cat_sf"/>
</dbReference>
<accession>A0A347VMW2</accession>
<dbReference type="Proteomes" id="UP000477070">
    <property type="component" value="Unassembled WGS sequence"/>
</dbReference>
<dbReference type="OrthoDB" id="9801978at2"/>
<evidence type="ECO:0000313" key="9">
    <source>
        <dbReference type="Proteomes" id="UP000477070"/>
    </source>
</evidence>
<dbReference type="Proteomes" id="UP000029714">
    <property type="component" value="Unassembled WGS sequence"/>
</dbReference>
<feature type="domain" description="Mur ligase central" evidence="5">
    <location>
        <begin position="182"/>
        <end position="367"/>
    </location>
</feature>
<dbReference type="Gene3D" id="3.90.190.20">
    <property type="entry name" value="Mur ligase, C-terminal domain"/>
    <property type="match status" value="1"/>
</dbReference>
<dbReference type="SUPFAM" id="SSF53244">
    <property type="entry name" value="MurD-like peptide ligases, peptide-binding domain"/>
    <property type="match status" value="1"/>
</dbReference>
<evidence type="ECO:0000256" key="3">
    <source>
        <dbReference type="ARBA" id="ARBA00022840"/>
    </source>
</evidence>
<organism evidence="7 8">
    <name type="scientific">Helicobacter saguini</name>
    <dbReference type="NCBI Taxonomy" id="1548018"/>
    <lineage>
        <taxon>Bacteria</taxon>
        <taxon>Pseudomonadati</taxon>
        <taxon>Campylobacterota</taxon>
        <taxon>Epsilonproteobacteria</taxon>
        <taxon>Campylobacterales</taxon>
        <taxon>Helicobacteraceae</taxon>
        <taxon>Helicobacter</taxon>
    </lineage>
</organism>
<evidence type="ECO:0000256" key="4">
    <source>
        <dbReference type="SAM" id="Phobius"/>
    </source>
</evidence>
<keyword evidence="1 7" id="KW-0436">Ligase</keyword>
<dbReference type="EMBL" id="JRMP02000002">
    <property type="protein sequence ID" value="TLD95527.1"/>
    <property type="molecule type" value="Genomic_DNA"/>
</dbReference>
<dbReference type="Pfam" id="PF08245">
    <property type="entry name" value="Mur_ligase_M"/>
    <property type="match status" value="1"/>
</dbReference>
<name>A0A347VMW2_9HELI</name>
<dbReference type="Gene3D" id="3.40.1190.10">
    <property type="entry name" value="Mur-like, catalytic domain"/>
    <property type="match status" value="1"/>
</dbReference>
<evidence type="ECO:0000313" key="8">
    <source>
        <dbReference type="Proteomes" id="UP000029714"/>
    </source>
</evidence>
<feature type="transmembrane region" description="Helical" evidence="4">
    <location>
        <begin position="72"/>
        <end position="91"/>
    </location>
</feature>
<feature type="transmembrane region" description="Helical" evidence="4">
    <location>
        <begin position="47"/>
        <end position="66"/>
    </location>
</feature>
<dbReference type="EMBL" id="QBIU01000001">
    <property type="protein sequence ID" value="MWV69679.1"/>
    <property type="molecule type" value="Genomic_DNA"/>
</dbReference>
<feature type="transmembrane region" description="Helical" evidence="4">
    <location>
        <begin position="107"/>
        <end position="125"/>
    </location>
</feature>
<dbReference type="GO" id="GO:0005524">
    <property type="term" value="F:ATP binding"/>
    <property type="evidence" value="ECO:0007669"/>
    <property type="project" value="UniProtKB-KW"/>
</dbReference>
<dbReference type="AlphaFoldDB" id="A0A347VMW2"/>
<gene>
    <name evidence="6" type="ORF">DCO61_06620</name>
    <name evidence="7" type="ORF">LS64_001305</name>
</gene>
<dbReference type="PANTHER" id="PTHR43024:SF1">
    <property type="entry name" value="UDP-N-ACETYLMURAMOYL-TRIPEPTIDE--D-ALANYL-D-ALANINE LIGASE"/>
    <property type="match status" value="1"/>
</dbReference>
<reference evidence="6 9" key="4">
    <citation type="submission" date="2019-12" db="EMBL/GenBank/DDBJ databases">
        <title>Multi-Generational Helicobacter saguini Isolates.</title>
        <authorList>
            <person name="Mannion A."/>
            <person name="Shen Z."/>
            <person name="Fox J.G."/>
        </authorList>
    </citation>
    <scope>NUCLEOTIDE SEQUENCE [LARGE SCALE GENOMIC DNA]</scope>
    <source>
        <strain evidence="6">16-048</strain>
        <strain evidence="9">16-048 (F4)</strain>
    </source>
</reference>
<feature type="transmembrane region" description="Helical" evidence="4">
    <location>
        <begin position="6"/>
        <end position="26"/>
    </location>
</feature>
<dbReference type="SUPFAM" id="SSF53623">
    <property type="entry name" value="MurD-like peptide ligases, catalytic domain"/>
    <property type="match status" value="1"/>
</dbReference>
<evidence type="ECO:0000259" key="5">
    <source>
        <dbReference type="Pfam" id="PF08245"/>
    </source>
</evidence>
<evidence type="ECO:0000256" key="1">
    <source>
        <dbReference type="ARBA" id="ARBA00022598"/>
    </source>
</evidence>